<gene>
    <name evidence="5" type="primary">lytB</name>
    <name evidence="5" type="ORF">ERS852573_00675</name>
</gene>
<name>A0A173RVV6_9FIRM</name>
<feature type="compositionally biased region" description="Polar residues" evidence="2">
    <location>
        <begin position="33"/>
        <end position="50"/>
    </location>
</feature>
<evidence type="ECO:0000256" key="3">
    <source>
        <dbReference type="SAM" id="SignalP"/>
    </source>
</evidence>
<dbReference type="PANTHER" id="PTHR33308">
    <property type="entry name" value="PEPTIDOGLYCAN HYDROLASE FLGJ"/>
    <property type="match status" value="1"/>
</dbReference>
<dbReference type="Pfam" id="PF07538">
    <property type="entry name" value="ChW"/>
    <property type="match status" value="6"/>
</dbReference>
<dbReference type="Gene3D" id="2.30.30.40">
    <property type="entry name" value="SH3 Domains"/>
    <property type="match status" value="1"/>
</dbReference>
<dbReference type="RefSeq" id="WP_055213682.1">
    <property type="nucleotide sequence ID" value="NZ_CYXO01000003.1"/>
</dbReference>
<sequence length="845" mass="92106">MKSKKRFIACICIMSMILSGISVSAANDAATEEGQSMESSQTDQNQQQMNDEADQEINQEIDGTQEQSELTENPDTPENTTGERTVVSVDENGNVFDVEEETDGVVKEDLSNKARAAATYIVNFRANAAGASVGNNTTEYKEYSTNAAGYCYGGAGADAAYLGTENGKVKFMQSGVVGLVDQSKVQVVNLNSAKSYSNYYADGSSIIHRICMDMTTPGYGGSVNVGPQQSYMKTGTTYYSYDGHYFYTNYVTMLSDYKSNTRKNSINPNNPYYNYYQYLPLRGKSSYSANELSTIINKHARSSSKMYNKGAAFVNNQNSYGVNALLMTGVGALESAWGTSSIAKQKNNLFGLNAVDTSPGQSANTFSSVDVCIKDFAETYMSKQYLRAGWAYYHGGFLGDKASGINVSYASDPYWGEKIAALAWKMDSEGGKKDQNKYSIGIKDTVSTAHTTLNVRKEASTSATSLYNTGTSSNYAFLILGESGDFYKVQSDPVLKADRGGIESTSGKYNSSSMYAYASKQYIKKINTGTYGLNGGNTIPDTKKTGVIYSTHIQSDGWQASKANGEISGTTGEAKRIEAIKIQLSNIGYTGSVQYSTHVQSNGWKNWVSDGTIGGTTGEAKRMEAIRIRLTGEAANHYDIYYRVHTQTYGWLDWAKNGEIAGTTDGARRMEAIQIKLVSKGSQAPGSTVQAYVQPLTQYSAHLQTYGWKESVYGGGYAGTTGEAKRMEAFRLKLTDQKYSGGIKYRTHVQSSGWQDWKTNNAVAGTVGAAKRMEAIRIELTGKMAQMYDVYYRVHAETYGWLDWAKNGEIAGTTGCAKRLECIQVVLVKKGAAAPGNTQKTHVIK</sequence>
<reference evidence="5 6" key="1">
    <citation type="submission" date="2015-09" db="EMBL/GenBank/DDBJ databases">
        <authorList>
            <consortium name="Pathogen Informatics"/>
        </authorList>
    </citation>
    <scope>NUCLEOTIDE SEQUENCE [LARGE SCALE GENOMIC DNA]</scope>
    <source>
        <strain evidence="5 6">2789STDY5834961</strain>
    </source>
</reference>
<evidence type="ECO:0000259" key="4">
    <source>
        <dbReference type="SMART" id="SM00047"/>
    </source>
</evidence>
<keyword evidence="5" id="KW-0326">Glycosidase</keyword>
<feature type="region of interest" description="Disordered" evidence="2">
    <location>
        <begin position="29"/>
        <end position="57"/>
    </location>
</feature>
<dbReference type="InterPro" id="IPR002901">
    <property type="entry name" value="MGlyc_endo_b_GlcNAc-like_dom"/>
</dbReference>
<evidence type="ECO:0000313" key="5">
    <source>
        <dbReference type="EMBL" id="CUM81857.1"/>
    </source>
</evidence>
<feature type="chain" id="PRO_5038924590" evidence="3">
    <location>
        <begin position="26"/>
        <end position="845"/>
    </location>
</feature>
<dbReference type="GO" id="GO:0033925">
    <property type="term" value="F:mannosyl-glycoprotein endo-beta-N-acetylglucosaminidase activity"/>
    <property type="evidence" value="ECO:0007669"/>
    <property type="project" value="UniProtKB-EC"/>
</dbReference>
<dbReference type="AlphaFoldDB" id="A0A173RVV6"/>
<keyword evidence="3" id="KW-0732">Signal</keyword>
<dbReference type="Pfam" id="PF01832">
    <property type="entry name" value="Glucosaminidase"/>
    <property type="match status" value="1"/>
</dbReference>
<dbReference type="SMART" id="SM00728">
    <property type="entry name" value="ChW"/>
    <property type="match status" value="6"/>
</dbReference>
<evidence type="ECO:0000313" key="6">
    <source>
        <dbReference type="Proteomes" id="UP000095597"/>
    </source>
</evidence>
<dbReference type="OrthoDB" id="9816557at2"/>
<dbReference type="InterPro" id="IPR006637">
    <property type="entry name" value="ChW"/>
</dbReference>
<feature type="region of interest" description="Disordered" evidence="2">
    <location>
        <begin position="64"/>
        <end position="83"/>
    </location>
</feature>
<protein>
    <submittedName>
        <fullName evidence="5">Putative endo-beta-N-acetylglucosaminidase</fullName>
        <ecNumber evidence="5">3.2.1.96</ecNumber>
    </submittedName>
</protein>
<proteinExistence type="predicted"/>
<dbReference type="InterPro" id="IPR051056">
    <property type="entry name" value="Glycosyl_Hydrolase_73"/>
</dbReference>
<dbReference type="GO" id="GO:0004040">
    <property type="term" value="F:amidase activity"/>
    <property type="evidence" value="ECO:0007669"/>
    <property type="project" value="InterPro"/>
</dbReference>
<dbReference type="EC" id="3.2.1.96" evidence="5"/>
<dbReference type="SMART" id="SM00047">
    <property type="entry name" value="LYZ2"/>
    <property type="match status" value="1"/>
</dbReference>
<evidence type="ECO:0000256" key="2">
    <source>
        <dbReference type="SAM" id="MobiDB-lite"/>
    </source>
</evidence>
<organism evidence="5 6">
    <name type="scientific">Dorea longicatena</name>
    <dbReference type="NCBI Taxonomy" id="88431"/>
    <lineage>
        <taxon>Bacteria</taxon>
        <taxon>Bacillati</taxon>
        <taxon>Bacillota</taxon>
        <taxon>Clostridia</taxon>
        <taxon>Lachnospirales</taxon>
        <taxon>Lachnospiraceae</taxon>
        <taxon>Dorea</taxon>
    </lineage>
</organism>
<dbReference type="Gene3D" id="1.10.530.10">
    <property type="match status" value="1"/>
</dbReference>
<evidence type="ECO:0000256" key="1">
    <source>
        <dbReference type="ARBA" id="ARBA00022801"/>
    </source>
</evidence>
<feature type="signal peptide" evidence="3">
    <location>
        <begin position="1"/>
        <end position="25"/>
    </location>
</feature>
<keyword evidence="1 5" id="KW-0378">Hydrolase</keyword>
<feature type="domain" description="Mannosyl-glycoprotein endo-beta-N-acetylglucosamidase-like" evidence="4">
    <location>
        <begin position="298"/>
        <end position="434"/>
    </location>
</feature>
<dbReference type="PANTHER" id="PTHR33308:SF9">
    <property type="entry name" value="PEPTIDOGLYCAN HYDROLASE FLGJ"/>
    <property type="match status" value="1"/>
</dbReference>
<dbReference type="Proteomes" id="UP000095597">
    <property type="component" value="Unassembled WGS sequence"/>
</dbReference>
<accession>A0A173RVV6</accession>
<dbReference type="EMBL" id="CYXO01000003">
    <property type="protein sequence ID" value="CUM81857.1"/>
    <property type="molecule type" value="Genomic_DNA"/>
</dbReference>